<sequence length="257" mass="27564">MSPNSPVVGHLSAAQTLAPSTISIPSSTMLTASCIVDSSWSLSTPDTWFFNHFLGVEECPTLGVGDAIAIYRHAPDGSFLPLPVPAFTCKLGRITGWSSSHVAFWVYRDLSAASLKPPFPPTILHLPSPVVRLSFLQRLWGIFFPFPQSFQMPERPTLDLSPAEDDASSSPAFSTGAHLHVSMEHQEPFPLDSHAPALLNHVGQHNSISTLGGELDSPDSVSQTCGIQLPADPCSMAALGSLDHCVSIRKNGYCIYG</sequence>
<keyword evidence="2" id="KW-1185">Reference proteome</keyword>
<reference evidence="1 2" key="1">
    <citation type="submission" date="2016-06" db="EMBL/GenBank/DDBJ databases">
        <title>Comparative genomics of the ectomycorrhizal sister species Rhizopogon vinicolor and Rhizopogon vesiculosus (Basidiomycota: Boletales) reveals a divergence of the mating type B locus.</title>
        <authorList>
            <consortium name="DOE Joint Genome Institute"/>
            <person name="Mujic A.B."/>
            <person name="Kuo A."/>
            <person name="Tritt A."/>
            <person name="Lipzen A."/>
            <person name="Chen C."/>
            <person name="Johnson J."/>
            <person name="Sharma A."/>
            <person name="Barry K."/>
            <person name="Grigoriev I.V."/>
            <person name="Spatafora J.W."/>
        </authorList>
    </citation>
    <scope>NUCLEOTIDE SEQUENCE [LARGE SCALE GENOMIC DNA]</scope>
    <source>
        <strain evidence="1 2">AM-OR11-026</strain>
    </source>
</reference>
<evidence type="ECO:0000313" key="1">
    <source>
        <dbReference type="EMBL" id="OAX30657.1"/>
    </source>
</evidence>
<dbReference type="AlphaFoldDB" id="A0A1B7MDH9"/>
<dbReference type="InParanoid" id="A0A1B7MDH9"/>
<proteinExistence type="predicted"/>
<name>A0A1B7MDH9_9AGAM</name>
<accession>A0A1B7MDH9</accession>
<evidence type="ECO:0000313" key="2">
    <source>
        <dbReference type="Proteomes" id="UP000092154"/>
    </source>
</evidence>
<dbReference type="Proteomes" id="UP000092154">
    <property type="component" value="Unassembled WGS sequence"/>
</dbReference>
<organism evidence="1 2">
    <name type="scientific">Rhizopogon vinicolor AM-OR11-026</name>
    <dbReference type="NCBI Taxonomy" id="1314800"/>
    <lineage>
        <taxon>Eukaryota</taxon>
        <taxon>Fungi</taxon>
        <taxon>Dikarya</taxon>
        <taxon>Basidiomycota</taxon>
        <taxon>Agaricomycotina</taxon>
        <taxon>Agaricomycetes</taxon>
        <taxon>Agaricomycetidae</taxon>
        <taxon>Boletales</taxon>
        <taxon>Suillineae</taxon>
        <taxon>Rhizopogonaceae</taxon>
        <taxon>Rhizopogon</taxon>
    </lineage>
</organism>
<gene>
    <name evidence="1" type="ORF">K503DRAFT_806920</name>
</gene>
<dbReference type="OrthoDB" id="2691540at2759"/>
<dbReference type="EMBL" id="KV450117">
    <property type="protein sequence ID" value="OAX30657.1"/>
    <property type="molecule type" value="Genomic_DNA"/>
</dbReference>
<protein>
    <submittedName>
        <fullName evidence="1">Uncharacterized protein</fullName>
    </submittedName>
</protein>